<feature type="transmembrane region" description="Helical" evidence="3">
    <location>
        <begin position="55"/>
        <end position="74"/>
    </location>
</feature>
<evidence type="ECO:0000313" key="4">
    <source>
        <dbReference type="EMBL" id="MFD0931298.1"/>
    </source>
</evidence>
<keyword evidence="5" id="KW-1185">Reference proteome</keyword>
<reference evidence="5" key="1">
    <citation type="journal article" date="2019" name="Int. J. Syst. Evol. Microbiol.">
        <title>The Global Catalogue of Microorganisms (GCM) 10K type strain sequencing project: providing services to taxonomists for standard genome sequencing and annotation.</title>
        <authorList>
            <consortium name="The Broad Institute Genomics Platform"/>
            <consortium name="The Broad Institute Genome Sequencing Center for Infectious Disease"/>
            <person name="Wu L."/>
            <person name="Ma J."/>
        </authorList>
    </citation>
    <scope>NUCLEOTIDE SEQUENCE [LARGE SCALE GENOMIC DNA]</scope>
    <source>
        <strain evidence="5">CCUG 56752</strain>
    </source>
</reference>
<protein>
    <submittedName>
        <fullName evidence="4">Uncharacterized protein</fullName>
    </submittedName>
</protein>
<evidence type="ECO:0000256" key="1">
    <source>
        <dbReference type="SAM" id="Coils"/>
    </source>
</evidence>
<proteinExistence type="predicted"/>
<keyword evidence="3" id="KW-0812">Transmembrane</keyword>
<keyword evidence="1" id="KW-0175">Coiled coil</keyword>
<keyword evidence="3" id="KW-0472">Membrane</keyword>
<feature type="region of interest" description="Disordered" evidence="2">
    <location>
        <begin position="274"/>
        <end position="296"/>
    </location>
</feature>
<dbReference type="EMBL" id="JBHTIV010000003">
    <property type="protein sequence ID" value="MFD0931298.1"/>
    <property type="molecule type" value="Genomic_DNA"/>
</dbReference>
<feature type="compositionally biased region" description="Basic and acidic residues" evidence="2">
    <location>
        <begin position="283"/>
        <end position="296"/>
    </location>
</feature>
<accession>A0ABW3GNQ4</accession>
<sequence length="296" mass="34389">MNAYVENKCEYELLGIIKEISKVYNVKITIETEPFGSGGLIKWLKVVSKDENKNATITTAFIIFLVTTILLSPITKITDHLIDKLFEDTELTELQKEKLRLEINQLRENASLQAKHLEQNSLIKKKKSNFYESLEHYSKVKQVSYTVSNNEKEKKSIEKFVDRAEFKKFILTSDDIDPIKIEKAEIEIISPVLKKGKYKWTGYFKSEPISFSMQSHEFKSLVQTGEIEFKNGSSINCSLTIKRKIDNEGIEKIVGYEVDRVNFYFQNDKPIETSEGKHHRKIKEAEKNQTKLFDNE</sequence>
<dbReference type="Proteomes" id="UP001597049">
    <property type="component" value="Unassembled WGS sequence"/>
</dbReference>
<feature type="coiled-coil region" evidence="1">
    <location>
        <begin position="89"/>
        <end position="120"/>
    </location>
</feature>
<dbReference type="RefSeq" id="WP_379656635.1">
    <property type="nucleotide sequence ID" value="NZ_JBHTIV010000003.1"/>
</dbReference>
<evidence type="ECO:0000256" key="3">
    <source>
        <dbReference type="SAM" id="Phobius"/>
    </source>
</evidence>
<keyword evidence="3" id="KW-1133">Transmembrane helix</keyword>
<organism evidence="4 5">
    <name type="scientific">Psychroflexus salinarum</name>
    <dbReference type="NCBI Taxonomy" id="546024"/>
    <lineage>
        <taxon>Bacteria</taxon>
        <taxon>Pseudomonadati</taxon>
        <taxon>Bacteroidota</taxon>
        <taxon>Flavobacteriia</taxon>
        <taxon>Flavobacteriales</taxon>
        <taxon>Flavobacteriaceae</taxon>
        <taxon>Psychroflexus</taxon>
    </lineage>
</organism>
<evidence type="ECO:0000313" key="5">
    <source>
        <dbReference type="Proteomes" id="UP001597049"/>
    </source>
</evidence>
<comment type="caution">
    <text evidence="4">The sequence shown here is derived from an EMBL/GenBank/DDBJ whole genome shotgun (WGS) entry which is preliminary data.</text>
</comment>
<evidence type="ECO:0000256" key="2">
    <source>
        <dbReference type="SAM" id="MobiDB-lite"/>
    </source>
</evidence>
<name>A0ABW3GNQ4_9FLAO</name>
<gene>
    <name evidence="4" type="ORF">ACFQ0R_01670</name>
</gene>